<dbReference type="SUPFAM" id="SSF51306">
    <property type="entry name" value="LexA/Signal peptidase"/>
    <property type="match status" value="1"/>
</dbReference>
<dbReference type="InterPro" id="IPR036286">
    <property type="entry name" value="LexA/Signal_pep-like_sf"/>
</dbReference>
<dbReference type="PANTHER" id="PTHR47040:SF2">
    <property type="entry name" value="PEPTIDASE S24_S26A_S26B_S26C FAMILY PROTEIN"/>
    <property type="match status" value="1"/>
</dbReference>
<dbReference type="AlphaFoldDB" id="A0A7G2DQU3"/>
<proteinExistence type="predicted"/>
<feature type="region of interest" description="Disordered" evidence="1">
    <location>
        <begin position="317"/>
        <end position="373"/>
    </location>
</feature>
<reference evidence="3 4" key="1">
    <citation type="submission" date="2020-09" db="EMBL/GenBank/DDBJ databases">
        <authorList>
            <person name="Ashkenazy H."/>
        </authorList>
    </citation>
    <scope>NUCLEOTIDE SEQUENCE [LARGE SCALE GENOMIC DNA]</scope>
    <source>
        <strain evidence="4">cv. Cdm-0</strain>
    </source>
</reference>
<accession>A0A7G2DQU3</accession>
<dbReference type="SMART" id="SM00959">
    <property type="entry name" value="Rho_N"/>
    <property type="match status" value="1"/>
</dbReference>
<feature type="compositionally biased region" description="Polar residues" evidence="1">
    <location>
        <begin position="484"/>
        <end position="509"/>
    </location>
</feature>
<dbReference type="GO" id="GO:0006353">
    <property type="term" value="P:DNA-templated transcription termination"/>
    <property type="evidence" value="ECO:0007669"/>
    <property type="project" value="InterPro"/>
</dbReference>
<feature type="compositionally biased region" description="Polar residues" evidence="1">
    <location>
        <begin position="346"/>
        <end position="370"/>
    </location>
</feature>
<dbReference type="GO" id="GO:0006465">
    <property type="term" value="P:signal peptide processing"/>
    <property type="evidence" value="ECO:0007669"/>
    <property type="project" value="InterPro"/>
</dbReference>
<feature type="compositionally biased region" description="Polar residues" evidence="1">
    <location>
        <begin position="454"/>
        <end position="467"/>
    </location>
</feature>
<dbReference type="CDD" id="cd06530">
    <property type="entry name" value="S26_SPase_I"/>
    <property type="match status" value="1"/>
</dbReference>
<dbReference type="InterPro" id="IPR053307">
    <property type="entry name" value="Mitochondrial_IM_protease"/>
</dbReference>
<evidence type="ECO:0000259" key="2">
    <source>
        <dbReference type="SMART" id="SM00959"/>
    </source>
</evidence>
<dbReference type="GO" id="GO:0004252">
    <property type="term" value="F:serine-type endopeptidase activity"/>
    <property type="evidence" value="ECO:0007669"/>
    <property type="project" value="InterPro"/>
</dbReference>
<dbReference type="PANTHER" id="PTHR47040">
    <property type="entry name" value="OSJNBA0068L06.9 PROTEIN"/>
    <property type="match status" value="1"/>
</dbReference>
<protein>
    <submittedName>
        <fullName evidence="3">(thale cress) hypothetical protein</fullName>
    </submittedName>
</protein>
<dbReference type="InterPro" id="IPR011112">
    <property type="entry name" value="Rho-like_N"/>
</dbReference>
<dbReference type="Pfam" id="PF07498">
    <property type="entry name" value="Rho_N"/>
    <property type="match status" value="1"/>
</dbReference>
<sequence length="645" mass="72030">MTDEPIKDHQFDNGGDEAEITDAAKRSLPIKSRKHSTMASITNYVRYMAHKLEYSLTLSLKKHTREKLSDRELFGVVMKNLFYGRISYLHSDKGKEMAPTMGTNESTLLVRKLPVVDTRYIFVGDAVVFKDPNETNKYIVRRLAALEGSEMVSSDEKDEPFVLEKDQCWVVAENQEMKSKEAYDSRTFGPISMADIVGRAIYCLRTAVDHGPVSNSEFAMDEDSPILAVELDVDELAKGHKALFMAMSGTFHLTSDYVPGYTLSDSRCFFNSAVSRRTLAILPCSSCLDHKNGRLKSVPNRSSFVCRASSGGYRRNPDFSRLNKHGYRGNNRQSGGREDFDIESSDMLSSRNGPLFNLSSSPKFQATSSPGPREKEIVELFRKVQAQLRARAAAKKEEKKIEEASKGQGKESETVDSLLKLLRKHSGEQSKRQVSKFSSQGEVQGDTVDKQDRTGNLVTSGNKDNNASSFTRPTSSFRRKSPVPRSQSPPAYSSEATFDQSSSYSVTWTQKKDTVELHDEPEHEPAYEHEHEPENESEPGPVTTMLEPDSELKPESSSFYQEEEDDDVTLDVLSEDDGILDVLSDDDESLDDADEDSDEAEEEAVKDLSELKLVELRGIAKSRGLKGLSKMKKAELVELLGSDSS</sequence>
<evidence type="ECO:0000313" key="4">
    <source>
        <dbReference type="Proteomes" id="UP000516314"/>
    </source>
</evidence>
<evidence type="ECO:0000256" key="1">
    <source>
        <dbReference type="SAM" id="MobiDB-lite"/>
    </source>
</evidence>
<feature type="compositionally biased region" description="Basic and acidic residues" evidence="1">
    <location>
        <begin position="510"/>
        <end position="534"/>
    </location>
</feature>
<dbReference type="InterPro" id="IPR019533">
    <property type="entry name" value="Peptidase_S26"/>
</dbReference>
<feature type="compositionally biased region" description="Acidic residues" evidence="1">
    <location>
        <begin position="561"/>
        <end position="602"/>
    </location>
</feature>
<gene>
    <name evidence="3" type="ORF">AT9943_LOCUS474</name>
</gene>
<dbReference type="Proteomes" id="UP000516314">
    <property type="component" value="Chromosome 1"/>
</dbReference>
<feature type="domain" description="Rho termination factor-like N-terminal" evidence="2">
    <location>
        <begin position="607"/>
        <end position="644"/>
    </location>
</feature>
<dbReference type="EMBL" id="LR881466">
    <property type="protein sequence ID" value="CAD5311892.1"/>
    <property type="molecule type" value="Genomic_DNA"/>
</dbReference>
<name>A0A7G2DQU3_ARATH</name>
<dbReference type="Gene3D" id="2.10.109.10">
    <property type="entry name" value="Umud Fragment, subunit A"/>
    <property type="match status" value="1"/>
</dbReference>
<evidence type="ECO:0000313" key="3">
    <source>
        <dbReference type="EMBL" id="CAD5311892.1"/>
    </source>
</evidence>
<feature type="region of interest" description="Disordered" evidence="1">
    <location>
        <begin position="424"/>
        <end position="605"/>
    </location>
</feature>
<organism evidence="3 4">
    <name type="scientific">Arabidopsis thaliana</name>
    <name type="common">Mouse-ear cress</name>
    <dbReference type="NCBI Taxonomy" id="3702"/>
    <lineage>
        <taxon>Eukaryota</taxon>
        <taxon>Viridiplantae</taxon>
        <taxon>Streptophyta</taxon>
        <taxon>Embryophyta</taxon>
        <taxon>Tracheophyta</taxon>
        <taxon>Spermatophyta</taxon>
        <taxon>Magnoliopsida</taxon>
        <taxon>eudicotyledons</taxon>
        <taxon>Gunneridae</taxon>
        <taxon>Pentapetalae</taxon>
        <taxon>rosids</taxon>
        <taxon>malvids</taxon>
        <taxon>Brassicales</taxon>
        <taxon>Brassicaceae</taxon>
        <taxon>Camelineae</taxon>
        <taxon>Arabidopsis</taxon>
    </lineage>
</organism>